<evidence type="ECO:0000313" key="3">
    <source>
        <dbReference type="Proteomes" id="UP000186868"/>
    </source>
</evidence>
<dbReference type="InterPro" id="IPR029044">
    <property type="entry name" value="Nucleotide-diphossugar_trans"/>
</dbReference>
<dbReference type="PANTHER" id="PTHR43685">
    <property type="entry name" value="GLYCOSYLTRANSFERASE"/>
    <property type="match status" value="1"/>
</dbReference>
<dbReference type="Gene3D" id="3.90.550.10">
    <property type="entry name" value="Spore Coat Polysaccharide Biosynthesis Protein SpsA, Chain A"/>
    <property type="match status" value="1"/>
</dbReference>
<evidence type="ECO:0000313" key="2">
    <source>
        <dbReference type="EMBL" id="OKH26181.1"/>
    </source>
</evidence>
<gene>
    <name evidence="2" type="ORF">NIES593_03675</name>
</gene>
<name>A0A1U7HRI3_9CYAN</name>
<dbReference type="GO" id="GO:0016740">
    <property type="term" value="F:transferase activity"/>
    <property type="evidence" value="ECO:0007669"/>
    <property type="project" value="UniProtKB-KW"/>
</dbReference>
<sequence length="307" mass="34761">MEYKSRPFVSAIVPVFNDSEHLKICLEALEKQTYPKELYEIIVVDNGSSDREKVQSIIARFRQAILTDESIPGSYAARNKGISLAKGEVIAFTDADCIPAPNWIEKGVNNLLKVPNCGQVVGKVDLFFKNPDRPTAIELYESITAFPQEKLLKEYKGGATANVFTFKEVIDRVGAFDASLKSNGDLEWGARVFAKGYVQIYADDVCVAHPARYSLAQLYKRTIRLAAGSYQRQCKNVSSRIQKQKLFLDCLWRNMIPPLFFVFNAFRDSRLQGLNQKIQVSLIMFYVRYVSAWELCRLQLGATSARE</sequence>
<dbReference type="SUPFAM" id="SSF53448">
    <property type="entry name" value="Nucleotide-diphospho-sugar transferases"/>
    <property type="match status" value="1"/>
</dbReference>
<feature type="domain" description="Glycosyltransferase 2-like" evidence="1">
    <location>
        <begin position="10"/>
        <end position="142"/>
    </location>
</feature>
<dbReference type="Proteomes" id="UP000186868">
    <property type="component" value="Unassembled WGS sequence"/>
</dbReference>
<dbReference type="InterPro" id="IPR050834">
    <property type="entry name" value="Glycosyltransf_2"/>
</dbReference>
<dbReference type="STRING" id="1921803.NIES593_03675"/>
<reference evidence="2 3" key="1">
    <citation type="submission" date="2016-11" db="EMBL/GenBank/DDBJ databases">
        <title>Draft Genome Sequences of Nine Cyanobacterial Strains from Diverse Habitats.</title>
        <authorList>
            <person name="Zhu T."/>
            <person name="Hou S."/>
            <person name="Lu X."/>
            <person name="Hess W.R."/>
        </authorList>
    </citation>
    <scope>NUCLEOTIDE SEQUENCE [LARGE SCALE GENOMIC DNA]</scope>
    <source>
        <strain evidence="2 3">NIES-593</strain>
    </source>
</reference>
<dbReference type="RefSeq" id="WP_073598288.1">
    <property type="nucleotide sequence ID" value="NZ_MRCB01000002.1"/>
</dbReference>
<dbReference type="Pfam" id="PF00535">
    <property type="entry name" value="Glycos_transf_2"/>
    <property type="match status" value="1"/>
</dbReference>
<comment type="caution">
    <text evidence="2">The sequence shown here is derived from an EMBL/GenBank/DDBJ whole genome shotgun (WGS) entry which is preliminary data.</text>
</comment>
<dbReference type="EMBL" id="MRCB01000002">
    <property type="protein sequence ID" value="OKH26181.1"/>
    <property type="molecule type" value="Genomic_DNA"/>
</dbReference>
<dbReference type="InterPro" id="IPR001173">
    <property type="entry name" value="Glyco_trans_2-like"/>
</dbReference>
<evidence type="ECO:0000259" key="1">
    <source>
        <dbReference type="Pfam" id="PF00535"/>
    </source>
</evidence>
<proteinExistence type="predicted"/>
<keyword evidence="2" id="KW-0808">Transferase</keyword>
<dbReference type="PANTHER" id="PTHR43685:SF2">
    <property type="entry name" value="GLYCOSYLTRANSFERASE 2-LIKE DOMAIN-CONTAINING PROTEIN"/>
    <property type="match status" value="1"/>
</dbReference>
<protein>
    <submittedName>
        <fullName evidence="2">Glycosyl transferase family 2</fullName>
    </submittedName>
</protein>
<keyword evidence="3" id="KW-1185">Reference proteome</keyword>
<accession>A0A1U7HRI3</accession>
<dbReference type="AlphaFoldDB" id="A0A1U7HRI3"/>
<organism evidence="2 3">
    <name type="scientific">Hydrococcus rivularis NIES-593</name>
    <dbReference type="NCBI Taxonomy" id="1921803"/>
    <lineage>
        <taxon>Bacteria</taxon>
        <taxon>Bacillati</taxon>
        <taxon>Cyanobacteriota</taxon>
        <taxon>Cyanophyceae</taxon>
        <taxon>Pleurocapsales</taxon>
        <taxon>Hydrococcaceae</taxon>
        <taxon>Hydrococcus</taxon>
    </lineage>
</organism>
<dbReference type="OrthoDB" id="440227at2"/>